<accession>A0A6C0KCH8</accession>
<dbReference type="Pfam" id="PF00004">
    <property type="entry name" value="AAA"/>
    <property type="match status" value="1"/>
</dbReference>
<dbReference type="GO" id="GO:0004176">
    <property type="term" value="F:ATP-dependent peptidase activity"/>
    <property type="evidence" value="ECO:0007669"/>
    <property type="project" value="InterPro"/>
</dbReference>
<dbReference type="SUPFAM" id="SSF52540">
    <property type="entry name" value="P-loop containing nucleoside triphosphate hydrolases"/>
    <property type="match status" value="1"/>
</dbReference>
<feature type="compositionally biased region" description="Basic residues" evidence="1">
    <location>
        <begin position="239"/>
        <end position="250"/>
    </location>
</feature>
<feature type="compositionally biased region" description="Acidic residues" evidence="1">
    <location>
        <begin position="194"/>
        <end position="235"/>
    </location>
</feature>
<evidence type="ECO:0000259" key="2">
    <source>
        <dbReference type="Pfam" id="PF00004"/>
    </source>
</evidence>
<protein>
    <recommendedName>
        <fullName evidence="2">ATPase AAA-type core domain-containing protein</fullName>
    </recommendedName>
</protein>
<dbReference type="PANTHER" id="PTHR10046">
    <property type="entry name" value="ATP DEPENDENT LON PROTEASE FAMILY MEMBER"/>
    <property type="match status" value="1"/>
</dbReference>
<dbReference type="GO" id="GO:0016887">
    <property type="term" value="F:ATP hydrolysis activity"/>
    <property type="evidence" value="ECO:0007669"/>
    <property type="project" value="InterPro"/>
</dbReference>
<feature type="region of interest" description="Disordered" evidence="1">
    <location>
        <begin position="1"/>
        <end position="52"/>
    </location>
</feature>
<evidence type="ECO:0000256" key="1">
    <source>
        <dbReference type="SAM" id="MobiDB-lite"/>
    </source>
</evidence>
<feature type="region of interest" description="Disordered" evidence="1">
    <location>
        <begin position="189"/>
        <end position="265"/>
    </location>
</feature>
<dbReference type="Gene3D" id="1.10.8.60">
    <property type="match status" value="1"/>
</dbReference>
<evidence type="ECO:0000313" key="3">
    <source>
        <dbReference type="EMBL" id="QHU15093.1"/>
    </source>
</evidence>
<dbReference type="InterPro" id="IPR003959">
    <property type="entry name" value="ATPase_AAA_core"/>
</dbReference>
<sequence length="822" mass="95790">MPRNPKDNADSPKNYKMKDKSKKKKKAEESGSDSDSSSDYQPGDEVEDMNTLEMQKFIQKIFPSKNGKERIKQLEKIDKLIDKKEKKTAKKGKKGKKGKKNNTRHKKKRRKLKHNEEETIEQTEEETSDSEYLPEEDEAYEFDDDDDAEYEEYMDELMAGEDEEGMAMMPMMGPGGDNMKFNIIFTVGKPGEMYGEEDDEEEEDSEAEYNSDEEEGPEIEEVEEEEEEDEEDEEEKPPSKRKNPKRRSRRIRELEKKRTEDVTEEEWMEMARVQEKEMKEDGTYYTSKYKLKDKVLMKLPGWDGLKQGRIVKVHRNKKPRLVKYDIKLLKKYKGKQLYKKVPSKRIKSSEEDEEKELLKELKKLIDTKSGKGKEAMEKQFEKLSKAQEKKEKAKQKKKEEKEKHKNLMQLRKLMRGEKVMNDYKFFKGLKIEDQKKILDKLRDINKFTSVEKPYKIKLIEADIPVEYKATALSKINTLEYMDPGSGEYYKIKTYVDNFMRIPFGIHKNLPISIIDGQEKTEAFMENAKKILDEAVYGLDDAKMQILQLVGQWIANPNSLGNAIAIKGPPGTGKTTLIKEGVSKILGRPFAFLALGGATDSSFLEGHSYTYEGSTWGKIVDILLNSKCMNPVFYFDELDKISKTPKGKEITGILTHLTDTTQNDKYHDKYFADVEFNLNKAMFIFSYNDENQVDPILKDRMYRIKTDGYDKKDKCVISHKYLIPKIEKNINFEKEKIIIPDETISYICDNLTEGEKGVRNLKRCLEIIYSKLNLYRLMKEGSSLFNKEETLKVEFPFTVTKDVVDKLIKKSKEGNDVLSSMYI</sequence>
<proteinExistence type="predicted"/>
<dbReference type="EMBL" id="MN740849">
    <property type="protein sequence ID" value="QHU15093.1"/>
    <property type="molecule type" value="Genomic_DNA"/>
</dbReference>
<reference evidence="3" key="1">
    <citation type="journal article" date="2020" name="Nature">
        <title>Giant virus diversity and host interactions through global metagenomics.</title>
        <authorList>
            <person name="Schulz F."/>
            <person name="Roux S."/>
            <person name="Paez-Espino D."/>
            <person name="Jungbluth S."/>
            <person name="Walsh D.A."/>
            <person name="Denef V.J."/>
            <person name="McMahon K.D."/>
            <person name="Konstantinidis K.T."/>
            <person name="Eloe-Fadrosh E.A."/>
            <person name="Kyrpides N.C."/>
            <person name="Woyke T."/>
        </authorList>
    </citation>
    <scope>NUCLEOTIDE SEQUENCE</scope>
    <source>
        <strain evidence="3">GVMAG-S-1102244-55</strain>
    </source>
</reference>
<dbReference type="Gene3D" id="3.40.50.300">
    <property type="entry name" value="P-loop containing nucleotide triphosphate hydrolases"/>
    <property type="match status" value="1"/>
</dbReference>
<feature type="compositionally biased region" description="Basic and acidic residues" evidence="1">
    <location>
        <begin position="251"/>
        <end position="261"/>
    </location>
</feature>
<dbReference type="GO" id="GO:0005524">
    <property type="term" value="F:ATP binding"/>
    <property type="evidence" value="ECO:0007669"/>
    <property type="project" value="InterPro"/>
</dbReference>
<dbReference type="InterPro" id="IPR027417">
    <property type="entry name" value="P-loop_NTPase"/>
</dbReference>
<dbReference type="GO" id="GO:0030163">
    <property type="term" value="P:protein catabolic process"/>
    <property type="evidence" value="ECO:0007669"/>
    <property type="project" value="InterPro"/>
</dbReference>
<dbReference type="InterPro" id="IPR027065">
    <property type="entry name" value="Lon_Prtase"/>
</dbReference>
<dbReference type="GO" id="GO:0004252">
    <property type="term" value="F:serine-type endopeptidase activity"/>
    <property type="evidence" value="ECO:0007669"/>
    <property type="project" value="InterPro"/>
</dbReference>
<organism evidence="3">
    <name type="scientific">viral metagenome</name>
    <dbReference type="NCBI Taxonomy" id="1070528"/>
    <lineage>
        <taxon>unclassified sequences</taxon>
        <taxon>metagenomes</taxon>
        <taxon>organismal metagenomes</taxon>
    </lineage>
</organism>
<feature type="compositionally biased region" description="Acidic residues" evidence="1">
    <location>
        <begin position="118"/>
        <end position="157"/>
    </location>
</feature>
<name>A0A6C0KCH8_9ZZZZ</name>
<feature type="compositionally biased region" description="Basic and acidic residues" evidence="1">
    <location>
        <begin position="1"/>
        <end position="10"/>
    </location>
</feature>
<feature type="domain" description="ATPase AAA-type core" evidence="2">
    <location>
        <begin position="565"/>
        <end position="702"/>
    </location>
</feature>
<feature type="region of interest" description="Disordered" evidence="1">
    <location>
        <begin position="384"/>
        <end position="405"/>
    </location>
</feature>
<feature type="region of interest" description="Disordered" evidence="1">
    <location>
        <begin position="77"/>
        <end position="157"/>
    </location>
</feature>
<feature type="compositionally biased region" description="Basic residues" evidence="1">
    <location>
        <begin position="86"/>
        <end position="113"/>
    </location>
</feature>
<dbReference type="AlphaFoldDB" id="A0A6C0KCH8"/>